<dbReference type="PATRIC" id="fig|701521.8.peg.43"/>
<keyword evidence="7" id="KW-0443">Lipid metabolism</keyword>
<evidence type="ECO:0000256" key="5">
    <source>
        <dbReference type="ARBA" id="ARBA00022777"/>
    </source>
</evidence>
<keyword evidence="6" id="KW-0067">ATP-binding</keyword>
<proteinExistence type="inferred from homology"/>
<protein>
    <submittedName>
        <fullName evidence="10">Diacylglycerol kinase family protein</fullName>
    </submittedName>
</protein>
<dbReference type="InterPro" id="IPR050187">
    <property type="entry name" value="Lipid_Phosphate_FormReg"/>
</dbReference>
<keyword evidence="8" id="KW-1208">Phospholipid metabolism</keyword>
<dbReference type="EMBL" id="CP003137">
    <property type="protein sequence ID" value="AEV94380.1"/>
    <property type="molecule type" value="Genomic_DNA"/>
</dbReference>
<evidence type="ECO:0000256" key="1">
    <source>
        <dbReference type="ARBA" id="ARBA00001946"/>
    </source>
</evidence>
<dbReference type="AlphaFoldDB" id="G8PEB9"/>
<dbReference type="InterPro" id="IPR045540">
    <property type="entry name" value="YegS/DAGK_C"/>
</dbReference>
<dbReference type="InterPro" id="IPR017438">
    <property type="entry name" value="ATP-NAD_kinase_N"/>
</dbReference>
<organism evidence="10 11">
    <name type="scientific">Pediococcus claussenii (strain ATCC BAA-344 / DSM 14800 / JCM 18046 / KCTC 3811 / LMG 21948 / P06)</name>
    <dbReference type="NCBI Taxonomy" id="701521"/>
    <lineage>
        <taxon>Bacteria</taxon>
        <taxon>Bacillati</taxon>
        <taxon>Bacillota</taxon>
        <taxon>Bacilli</taxon>
        <taxon>Lactobacillales</taxon>
        <taxon>Lactobacillaceae</taxon>
        <taxon>Pediococcus</taxon>
    </lineage>
</organism>
<evidence type="ECO:0000313" key="10">
    <source>
        <dbReference type="EMBL" id="AEV94380.1"/>
    </source>
</evidence>
<dbReference type="SMART" id="SM00046">
    <property type="entry name" value="DAGKc"/>
    <property type="match status" value="1"/>
</dbReference>
<dbReference type="PROSITE" id="PS50146">
    <property type="entry name" value="DAGK"/>
    <property type="match status" value="1"/>
</dbReference>
<dbReference type="Gene3D" id="3.40.50.10330">
    <property type="entry name" value="Probable inorganic polyphosphate/atp-NAD kinase, domain 1"/>
    <property type="match status" value="1"/>
</dbReference>
<evidence type="ECO:0000256" key="2">
    <source>
        <dbReference type="ARBA" id="ARBA00005983"/>
    </source>
</evidence>
<dbReference type="NCBIfam" id="TIGR00147">
    <property type="entry name" value="YegS/Rv2252/BmrU family lipid kinase"/>
    <property type="match status" value="1"/>
</dbReference>
<sequence length="307" mass="34682">MKYFFIVNRHAGADRSANVWDEVHQLLVQKKINFDAVETEYPQHAIQLARDFADQEEPDSVVVAVGGDGTLLEVLNGVRNSKNHLPIGYIPAGSGNDFARQLEISADPTMAMQRMVNTREARPLDIGASLSRRDGMVRYFTNNIGIGFDAKIVHKANTNGKSSLSKWHLESMAYISAIFQTLFQQKGFEFDLEIDDEKFHFENMFLASITNIEYFGGGVGIAPKASLTDGKLDIVLAEKMTTPKFVQLFAQLVTKGTHLDRPEVFFRQVERLKLVTGEAEYMQVNGESFGPSRYDLEVWVEQQDFWM</sequence>
<dbReference type="InterPro" id="IPR016064">
    <property type="entry name" value="NAD/diacylglycerol_kinase_sf"/>
</dbReference>
<gene>
    <name evidence="10" type="ordered locus">PECL_45</name>
</gene>
<dbReference type="RefSeq" id="WP_014214578.1">
    <property type="nucleotide sequence ID" value="NC_016605.1"/>
</dbReference>
<feature type="domain" description="DAGKc" evidence="9">
    <location>
        <begin position="1"/>
        <end position="133"/>
    </location>
</feature>
<name>G8PEB9_PEDCP</name>
<dbReference type="PANTHER" id="PTHR12358">
    <property type="entry name" value="SPHINGOSINE KINASE"/>
    <property type="match status" value="1"/>
</dbReference>
<dbReference type="GO" id="GO:0008654">
    <property type="term" value="P:phospholipid biosynthetic process"/>
    <property type="evidence" value="ECO:0007669"/>
    <property type="project" value="UniProtKB-KW"/>
</dbReference>
<evidence type="ECO:0000256" key="7">
    <source>
        <dbReference type="ARBA" id="ARBA00023209"/>
    </source>
</evidence>
<dbReference type="Gene3D" id="2.60.200.40">
    <property type="match status" value="1"/>
</dbReference>
<keyword evidence="7" id="KW-0594">Phospholipid biosynthesis</keyword>
<evidence type="ECO:0000256" key="4">
    <source>
        <dbReference type="ARBA" id="ARBA00022741"/>
    </source>
</evidence>
<comment type="cofactor">
    <cofactor evidence="1">
        <name>Mg(2+)</name>
        <dbReference type="ChEBI" id="CHEBI:18420"/>
    </cofactor>
</comment>
<dbReference type="eggNOG" id="COG1597">
    <property type="taxonomic scope" value="Bacteria"/>
</dbReference>
<evidence type="ECO:0000313" key="11">
    <source>
        <dbReference type="Proteomes" id="UP000005444"/>
    </source>
</evidence>
<keyword evidence="4" id="KW-0547">Nucleotide-binding</keyword>
<dbReference type="Pfam" id="PF00781">
    <property type="entry name" value="DAGK_cat"/>
    <property type="match status" value="1"/>
</dbReference>
<dbReference type="PANTHER" id="PTHR12358:SF54">
    <property type="entry name" value="SPHINGOSINE KINASE RELATED PROTEIN"/>
    <property type="match status" value="1"/>
</dbReference>
<evidence type="ECO:0000259" key="9">
    <source>
        <dbReference type="PROSITE" id="PS50146"/>
    </source>
</evidence>
<dbReference type="Pfam" id="PF19279">
    <property type="entry name" value="YegS_C"/>
    <property type="match status" value="1"/>
</dbReference>
<dbReference type="InterPro" id="IPR001206">
    <property type="entry name" value="Diacylglycerol_kinase_cat_dom"/>
</dbReference>
<keyword evidence="7" id="KW-0444">Lipid biosynthesis</keyword>
<dbReference type="GO" id="GO:0016301">
    <property type="term" value="F:kinase activity"/>
    <property type="evidence" value="ECO:0007669"/>
    <property type="project" value="UniProtKB-KW"/>
</dbReference>
<reference evidence="10 11" key="1">
    <citation type="journal article" date="2012" name="J. Bacteriol.">
        <title>Complete Genome Sequence of the Beer Spoilage Organism Pediococcus claussenii ATCC BAA-344T.</title>
        <authorList>
            <person name="Pittet V."/>
            <person name="Abegunde T."/>
            <person name="Marfleet T."/>
            <person name="Haakensen M."/>
            <person name="Morrow K."/>
            <person name="Jayaprakash T."/>
            <person name="Schroeder K."/>
            <person name="Trost B."/>
            <person name="Byrns S."/>
            <person name="Bergsveinson J."/>
            <person name="Kusalik A."/>
            <person name="Ziola B."/>
        </authorList>
    </citation>
    <scope>NUCLEOTIDE SEQUENCE [LARGE SCALE GENOMIC DNA]</scope>
    <source>
        <strain evidence="10 11">ATCC BAA-344</strain>
    </source>
</reference>
<keyword evidence="5 10" id="KW-0418">Kinase</keyword>
<dbReference type="STRING" id="701521.PECL_45"/>
<evidence type="ECO:0000256" key="8">
    <source>
        <dbReference type="ARBA" id="ARBA00023264"/>
    </source>
</evidence>
<dbReference type="KEGG" id="pce:PECL_45"/>
<keyword evidence="11" id="KW-1185">Reference proteome</keyword>
<dbReference type="HOGENOM" id="CLU_045532_0_2_9"/>
<dbReference type="SUPFAM" id="SSF111331">
    <property type="entry name" value="NAD kinase/diacylglycerol kinase-like"/>
    <property type="match status" value="1"/>
</dbReference>
<accession>G8PEB9</accession>
<dbReference type="GO" id="GO:0005524">
    <property type="term" value="F:ATP binding"/>
    <property type="evidence" value="ECO:0007669"/>
    <property type="project" value="UniProtKB-KW"/>
</dbReference>
<dbReference type="InterPro" id="IPR005218">
    <property type="entry name" value="Diacylglycerol/lipid_kinase"/>
</dbReference>
<keyword evidence="3" id="KW-0808">Transferase</keyword>
<evidence type="ECO:0000256" key="6">
    <source>
        <dbReference type="ARBA" id="ARBA00022840"/>
    </source>
</evidence>
<dbReference type="Proteomes" id="UP000005444">
    <property type="component" value="Chromosome"/>
</dbReference>
<comment type="similarity">
    <text evidence="2">Belongs to the diacylglycerol/lipid kinase family.</text>
</comment>
<evidence type="ECO:0000256" key="3">
    <source>
        <dbReference type="ARBA" id="ARBA00022679"/>
    </source>
</evidence>